<evidence type="ECO:0000256" key="2">
    <source>
        <dbReference type="SAM" id="Phobius"/>
    </source>
</evidence>
<keyword evidence="2" id="KW-0472">Membrane</keyword>
<sequence>MSLPTENDKCQQKALIQQRNFTDSEPPRMEKNAARKASKCFIFLHLLEIVCIVSLVACLVLFYLDYKMQKNPVEAGGENITQEVKSGDCCADMAALLAANSNTTATLAQLLEFKKAVEQKLAELNFLDDDHLKSKIPIQIPLRVAEQPPSSARTAVTPTRLLKDGSLTQQQSTAVEGSGSDDVFIDDFDDVGDDGQVEPRHQMESSGHSSHHHGASNRKCMVHARPVCPSNCYTEVRRDGCMVPICCTNGA</sequence>
<keyword evidence="2" id="KW-1133">Transmembrane helix</keyword>
<dbReference type="GeneID" id="108672003"/>
<feature type="compositionally biased region" description="Polar residues" evidence="1">
    <location>
        <begin position="148"/>
        <end position="157"/>
    </location>
</feature>
<protein>
    <submittedName>
        <fullName evidence="4">Uncharacterized protein LOC108672003</fullName>
    </submittedName>
</protein>
<proteinExistence type="predicted"/>
<evidence type="ECO:0000256" key="1">
    <source>
        <dbReference type="SAM" id="MobiDB-lite"/>
    </source>
</evidence>
<feature type="transmembrane region" description="Helical" evidence="2">
    <location>
        <begin position="41"/>
        <end position="64"/>
    </location>
</feature>
<keyword evidence="2" id="KW-0812">Transmembrane</keyword>
<feature type="region of interest" description="Disordered" evidence="1">
    <location>
        <begin position="147"/>
        <end position="215"/>
    </location>
</feature>
<dbReference type="KEGG" id="hazt:108672003"/>
<dbReference type="RefSeq" id="XP_018015104.1">
    <property type="nucleotide sequence ID" value="XM_018159615.2"/>
</dbReference>
<organism evidence="3 4">
    <name type="scientific">Hyalella azteca</name>
    <name type="common">Amphipod</name>
    <dbReference type="NCBI Taxonomy" id="294128"/>
    <lineage>
        <taxon>Eukaryota</taxon>
        <taxon>Metazoa</taxon>
        <taxon>Ecdysozoa</taxon>
        <taxon>Arthropoda</taxon>
        <taxon>Crustacea</taxon>
        <taxon>Multicrustacea</taxon>
        <taxon>Malacostraca</taxon>
        <taxon>Eumalacostraca</taxon>
        <taxon>Peracarida</taxon>
        <taxon>Amphipoda</taxon>
        <taxon>Senticaudata</taxon>
        <taxon>Talitrida</taxon>
        <taxon>Talitroidea</taxon>
        <taxon>Hyalellidae</taxon>
        <taxon>Hyalella</taxon>
    </lineage>
</organism>
<accession>A0A8B7NN43</accession>
<dbReference type="AlphaFoldDB" id="A0A8B7NN43"/>
<evidence type="ECO:0000313" key="3">
    <source>
        <dbReference type="Proteomes" id="UP000694843"/>
    </source>
</evidence>
<evidence type="ECO:0000313" key="4">
    <source>
        <dbReference type="RefSeq" id="XP_018015104.1"/>
    </source>
</evidence>
<keyword evidence="3" id="KW-1185">Reference proteome</keyword>
<reference evidence="4" key="1">
    <citation type="submission" date="2025-08" db="UniProtKB">
        <authorList>
            <consortium name="RefSeq"/>
        </authorList>
    </citation>
    <scope>IDENTIFICATION</scope>
    <source>
        <tissue evidence="4">Whole organism</tissue>
    </source>
</reference>
<gene>
    <name evidence="4" type="primary">LOC108672003</name>
</gene>
<feature type="compositionally biased region" description="Polar residues" evidence="1">
    <location>
        <begin position="166"/>
        <end position="175"/>
    </location>
</feature>
<name>A0A8B7NN43_HYAAZ</name>
<dbReference type="Proteomes" id="UP000694843">
    <property type="component" value="Unplaced"/>
</dbReference>
<feature type="compositionally biased region" description="Acidic residues" evidence="1">
    <location>
        <begin position="183"/>
        <end position="196"/>
    </location>
</feature>